<dbReference type="OrthoDB" id="583109at2"/>
<dbReference type="GO" id="GO:0004674">
    <property type="term" value="F:protein serine/threonine kinase activity"/>
    <property type="evidence" value="ECO:0007669"/>
    <property type="project" value="InterPro"/>
</dbReference>
<dbReference type="AlphaFoldDB" id="A0A372LAL4"/>
<keyword evidence="5" id="KW-0418">Kinase</keyword>
<dbReference type="SMART" id="SM00220">
    <property type="entry name" value="S_TKc"/>
    <property type="match status" value="1"/>
</dbReference>
<dbReference type="PANTHER" id="PTHR24348">
    <property type="entry name" value="SERINE/THREONINE-PROTEIN KINASE UNC-51-RELATED"/>
    <property type="match status" value="1"/>
</dbReference>
<dbReference type="GO" id="GO:0005737">
    <property type="term" value="C:cytoplasm"/>
    <property type="evidence" value="ECO:0007669"/>
    <property type="project" value="TreeGrafter"/>
</dbReference>
<evidence type="ECO:0000256" key="1">
    <source>
        <dbReference type="PROSITE-ProRule" id="PRU10141"/>
    </source>
</evidence>
<dbReference type="Proteomes" id="UP000262939">
    <property type="component" value="Unassembled WGS sequence"/>
</dbReference>
<keyword evidence="1" id="KW-0547">Nucleotide-binding</keyword>
<feature type="transmembrane region" description="Helical" evidence="3">
    <location>
        <begin position="305"/>
        <end position="326"/>
    </location>
</feature>
<keyword evidence="3" id="KW-0472">Membrane</keyword>
<sequence>MMNNTLRNQFKFLPGHVIKGKWNKNTYKVIKELGCGANGIVYLAENDRQQLVALKLSDNGISIISEMNILKAFSKVQGSVLGPSFMEADDFVVNGKNMPFYVMEYIKGEGYLPFIQKKGQAWTGVLVLQLLSSLSALHKQGWIFGDLKPDNLIVTLPTYKIRCIDVGGTTLIGRSVKEFTEFFDRGYWGMGSRKADPQYDLFAVAMIMLNSSYPKRFSRKEGGFSQLKEMMEQKKEFTPYKAILEKALTGKYLTAEEMRNDMAHVLGRHSQKKSAPAAQPTGKPAATRQARRAQSKQITRRKPKYAFLETFLLILIVSLLYTLYIYGQLL</sequence>
<dbReference type="Gene3D" id="3.30.200.20">
    <property type="entry name" value="Phosphorylase Kinase, domain 1"/>
    <property type="match status" value="1"/>
</dbReference>
<name>A0A372LAL4_9BACI</name>
<protein>
    <submittedName>
        <fullName evidence="5">Protein kinase family protein</fullName>
    </submittedName>
</protein>
<dbReference type="GO" id="GO:0005524">
    <property type="term" value="F:ATP binding"/>
    <property type="evidence" value="ECO:0007669"/>
    <property type="project" value="UniProtKB-UniRule"/>
</dbReference>
<keyword evidence="1" id="KW-0067">ATP-binding</keyword>
<accession>A0A372LAL4</accession>
<feature type="domain" description="Protein kinase" evidence="4">
    <location>
        <begin position="27"/>
        <end position="308"/>
    </location>
</feature>
<feature type="region of interest" description="Disordered" evidence="2">
    <location>
        <begin position="267"/>
        <end position="297"/>
    </location>
</feature>
<comment type="caution">
    <text evidence="5">The sequence shown here is derived from an EMBL/GenBank/DDBJ whole genome shotgun (WGS) entry which is preliminary data.</text>
</comment>
<dbReference type="InterPro" id="IPR017441">
    <property type="entry name" value="Protein_kinase_ATP_BS"/>
</dbReference>
<keyword evidence="5" id="KW-0808">Transferase</keyword>
<dbReference type="SUPFAM" id="SSF56112">
    <property type="entry name" value="Protein kinase-like (PK-like)"/>
    <property type="match status" value="1"/>
</dbReference>
<dbReference type="PANTHER" id="PTHR24348:SF68">
    <property type="entry name" value="SERINE_THREONINE-PROTEIN KINASE ATG1C"/>
    <property type="match status" value="1"/>
</dbReference>
<dbReference type="EMBL" id="QVTD01000009">
    <property type="protein sequence ID" value="RFU62676.1"/>
    <property type="molecule type" value="Genomic_DNA"/>
</dbReference>
<dbReference type="InterPro" id="IPR045269">
    <property type="entry name" value="Atg1-like"/>
</dbReference>
<evidence type="ECO:0000256" key="3">
    <source>
        <dbReference type="SAM" id="Phobius"/>
    </source>
</evidence>
<dbReference type="Pfam" id="PF00069">
    <property type="entry name" value="Pkinase"/>
    <property type="match status" value="1"/>
</dbReference>
<dbReference type="InterPro" id="IPR011009">
    <property type="entry name" value="Kinase-like_dom_sf"/>
</dbReference>
<evidence type="ECO:0000313" key="5">
    <source>
        <dbReference type="EMBL" id="RFU62676.1"/>
    </source>
</evidence>
<dbReference type="Gene3D" id="1.10.510.10">
    <property type="entry name" value="Transferase(Phosphotransferase) domain 1"/>
    <property type="match status" value="1"/>
</dbReference>
<dbReference type="PROSITE" id="PS50011">
    <property type="entry name" value="PROTEIN_KINASE_DOM"/>
    <property type="match status" value="1"/>
</dbReference>
<evidence type="ECO:0000259" key="4">
    <source>
        <dbReference type="PROSITE" id="PS50011"/>
    </source>
</evidence>
<gene>
    <name evidence="5" type="ORF">D0466_14055</name>
</gene>
<keyword evidence="6" id="KW-1185">Reference proteome</keyword>
<proteinExistence type="predicted"/>
<evidence type="ECO:0000256" key="2">
    <source>
        <dbReference type="SAM" id="MobiDB-lite"/>
    </source>
</evidence>
<dbReference type="PROSITE" id="PS00107">
    <property type="entry name" value="PROTEIN_KINASE_ATP"/>
    <property type="match status" value="1"/>
</dbReference>
<dbReference type="InterPro" id="IPR000719">
    <property type="entry name" value="Prot_kinase_dom"/>
</dbReference>
<keyword evidence="3" id="KW-1133">Transmembrane helix</keyword>
<feature type="binding site" evidence="1">
    <location>
        <position position="55"/>
    </location>
    <ligand>
        <name>ATP</name>
        <dbReference type="ChEBI" id="CHEBI:30616"/>
    </ligand>
</feature>
<organism evidence="5 6">
    <name type="scientific">Peribacillus glennii</name>
    <dbReference type="NCBI Taxonomy" id="2303991"/>
    <lineage>
        <taxon>Bacteria</taxon>
        <taxon>Bacillati</taxon>
        <taxon>Bacillota</taxon>
        <taxon>Bacilli</taxon>
        <taxon>Bacillales</taxon>
        <taxon>Bacillaceae</taxon>
        <taxon>Peribacillus</taxon>
    </lineage>
</organism>
<evidence type="ECO:0000313" key="6">
    <source>
        <dbReference type="Proteomes" id="UP000262939"/>
    </source>
</evidence>
<keyword evidence="3" id="KW-0812">Transmembrane</keyword>
<reference evidence="5 6" key="1">
    <citation type="submission" date="2018-08" db="EMBL/GenBank/DDBJ databases">
        <title>Bacillus chawlae sp. nov., Bacillus glennii sp. nov., and Bacillus saganii sp. nov. Isolated from the Vehicle Assembly Building at Kennedy Space Center where the Viking Spacecraft were Assembled.</title>
        <authorList>
            <person name="Seuylemezian A."/>
            <person name="Vaishampayan P."/>
        </authorList>
    </citation>
    <scope>NUCLEOTIDE SEQUENCE [LARGE SCALE GENOMIC DNA]</scope>
    <source>
        <strain evidence="5 6">V44-8</strain>
    </source>
</reference>